<dbReference type="Proteomes" id="UP000647416">
    <property type="component" value="Unassembled WGS sequence"/>
</dbReference>
<sequence length="224" mass="26368">MIYITGDTHIPIDIKKLNTKNFPEQKTLTKEDYVIICGDFGGVWNGKNEEKYWLNWLKNKNFTTLFIDGNHENFDMLKNFEIADLLGGKVQKIDEGIFHLMRGEVYNIDKKKIFAFGGANSHDKEYRTEGISWWKEEIPSAEEYENARKNLEKNGRKVDYIITHCAPGFINSGIFHYENDGINDFLDEISNKIDFKKWFFGHYHDDKKINEKYTCVFDEIIPIE</sequence>
<name>A0A926IUS6_9FIRM</name>
<accession>A0A926IUS6</accession>
<protein>
    <submittedName>
        <fullName evidence="1">Metallophosphoesterase</fullName>
    </submittedName>
</protein>
<keyword evidence="2" id="KW-1185">Reference proteome</keyword>
<gene>
    <name evidence="1" type="ORF">H8706_09820</name>
</gene>
<organism evidence="1 2">
    <name type="scientific">Qingrenia yutianensis</name>
    <dbReference type="NCBI Taxonomy" id="2763676"/>
    <lineage>
        <taxon>Bacteria</taxon>
        <taxon>Bacillati</taxon>
        <taxon>Bacillota</taxon>
        <taxon>Clostridia</taxon>
        <taxon>Eubacteriales</taxon>
        <taxon>Oscillospiraceae</taxon>
        <taxon>Qingrenia</taxon>
    </lineage>
</organism>
<dbReference type="SUPFAM" id="SSF56300">
    <property type="entry name" value="Metallo-dependent phosphatases"/>
    <property type="match status" value="1"/>
</dbReference>
<dbReference type="InterPro" id="IPR029052">
    <property type="entry name" value="Metallo-depent_PP-like"/>
</dbReference>
<comment type="caution">
    <text evidence="1">The sequence shown here is derived from an EMBL/GenBank/DDBJ whole genome shotgun (WGS) entry which is preliminary data.</text>
</comment>
<dbReference type="RefSeq" id="WP_262432487.1">
    <property type="nucleotide sequence ID" value="NZ_JACRTE010000016.1"/>
</dbReference>
<dbReference type="AlphaFoldDB" id="A0A926IUS6"/>
<dbReference type="EMBL" id="JACRTE010000016">
    <property type="protein sequence ID" value="MBC8597163.1"/>
    <property type="molecule type" value="Genomic_DNA"/>
</dbReference>
<proteinExistence type="predicted"/>
<dbReference type="Gene3D" id="3.60.21.10">
    <property type="match status" value="1"/>
</dbReference>
<dbReference type="CDD" id="cd00838">
    <property type="entry name" value="MPP_superfamily"/>
    <property type="match status" value="1"/>
</dbReference>
<evidence type="ECO:0000313" key="1">
    <source>
        <dbReference type="EMBL" id="MBC8597163.1"/>
    </source>
</evidence>
<reference evidence="1" key="1">
    <citation type="submission" date="2020-08" db="EMBL/GenBank/DDBJ databases">
        <title>Genome public.</title>
        <authorList>
            <person name="Liu C."/>
            <person name="Sun Q."/>
        </authorList>
    </citation>
    <scope>NUCLEOTIDE SEQUENCE</scope>
    <source>
        <strain evidence="1">NSJ-50</strain>
    </source>
</reference>
<evidence type="ECO:0000313" key="2">
    <source>
        <dbReference type="Proteomes" id="UP000647416"/>
    </source>
</evidence>